<organism evidence="1">
    <name type="scientific">uncultured Frankineae bacterium</name>
    <dbReference type="NCBI Taxonomy" id="437475"/>
    <lineage>
        <taxon>Bacteria</taxon>
        <taxon>Bacillati</taxon>
        <taxon>Actinomycetota</taxon>
        <taxon>Actinomycetes</taxon>
        <taxon>Frankiales</taxon>
        <taxon>environmental samples</taxon>
    </lineage>
</organism>
<proteinExistence type="predicted"/>
<reference evidence="1" key="1">
    <citation type="submission" date="2020-02" db="EMBL/GenBank/DDBJ databases">
        <authorList>
            <person name="Meier V. D."/>
        </authorList>
    </citation>
    <scope>NUCLEOTIDE SEQUENCE</scope>
    <source>
        <strain evidence="1">AVDCRST_MAG16</strain>
    </source>
</reference>
<gene>
    <name evidence="1" type="ORF">AVDCRST_MAG16-2446</name>
</gene>
<dbReference type="EMBL" id="CADCUE010000228">
    <property type="protein sequence ID" value="CAA9352338.1"/>
    <property type="molecule type" value="Genomic_DNA"/>
</dbReference>
<dbReference type="AlphaFoldDB" id="A0A6J4M7V8"/>
<accession>A0A6J4M7V8</accession>
<evidence type="ECO:0000313" key="1">
    <source>
        <dbReference type="EMBL" id="CAA9352338.1"/>
    </source>
</evidence>
<protein>
    <submittedName>
        <fullName evidence="1">Uncharacterized protein</fullName>
    </submittedName>
</protein>
<name>A0A6J4M7V8_9ACTN</name>
<sequence>MADRDRTARPSATGRPRRGIFERFLFSFMGPPQLGEDRAPAGYVPDPAADLCHKCGQPWDRHERVHTGTMTYRVCPRVADPPA</sequence>